<feature type="transmembrane region" description="Helical" evidence="9">
    <location>
        <begin position="64"/>
        <end position="84"/>
    </location>
</feature>
<name>C1C0M0_CALCM</name>
<keyword evidence="4" id="KW-0256">Endoplasmic reticulum</keyword>
<dbReference type="InterPro" id="IPR046401">
    <property type="entry name" value="FITM1/2"/>
</dbReference>
<comment type="subcellular location">
    <subcellularLocation>
        <location evidence="1">Endoplasmic reticulum membrane</location>
        <topology evidence="1">Multi-pass membrane protein</topology>
    </subcellularLocation>
</comment>
<dbReference type="PANTHER" id="PTHR23129">
    <property type="entry name" value="ACYL-COENZYME A DIPHOSPHATASE FITM2"/>
    <property type="match status" value="1"/>
</dbReference>
<reference evidence="10" key="1">
    <citation type="submission" date="2009-03" db="EMBL/GenBank/DDBJ databases">
        <title>Caligus clemensi ESTs and full-length cDNAs.</title>
        <authorList>
            <person name="Yasuike M."/>
            <person name="von Schalburg K."/>
            <person name="Cooper G."/>
            <person name="Leong J."/>
            <person name="Jones S.R.M."/>
            <person name="Koop B.F."/>
        </authorList>
    </citation>
    <scope>NUCLEOTIDE SEQUENCE</scope>
    <source>
        <tissue evidence="10">Whole</tissue>
    </source>
</reference>
<feature type="transmembrane region" description="Helical" evidence="9">
    <location>
        <begin position="104"/>
        <end position="124"/>
    </location>
</feature>
<evidence type="ECO:0000256" key="4">
    <source>
        <dbReference type="ARBA" id="ARBA00022824"/>
    </source>
</evidence>
<organism evidence="10">
    <name type="scientific">Caligus clemensi</name>
    <name type="common">Sea louse</name>
    <dbReference type="NCBI Taxonomy" id="344056"/>
    <lineage>
        <taxon>Eukaryota</taxon>
        <taxon>Metazoa</taxon>
        <taxon>Ecdysozoa</taxon>
        <taxon>Arthropoda</taxon>
        <taxon>Crustacea</taxon>
        <taxon>Multicrustacea</taxon>
        <taxon>Hexanauplia</taxon>
        <taxon>Copepoda</taxon>
        <taxon>Siphonostomatoida</taxon>
        <taxon>Caligidae</taxon>
        <taxon>Caligus</taxon>
    </lineage>
</organism>
<evidence type="ECO:0000256" key="2">
    <source>
        <dbReference type="ARBA" id="ARBA00022692"/>
    </source>
</evidence>
<feature type="region of interest" description="Disordered" evidence="8">
    <location>
        <begin position="372"/>
        <end position="432"/>
    </location>
</feature>
<evidence type="ECO:0000256" key="7">
    <source>
        <dbReference type="ARBA" id="ARBA00023136"/>
    </source>
</evidence>
<feature type="region of interest" description="Disordered" evidence="8">
    <location>
        <begin position="1"/>
        <end position="24"/>
    </location>
</feature>
<keyword evidence="7 9" id="KW-0472">Membrane</keyword>
<dbReference type="GO" id="GO:0005789">
    <property type="term" value="C:endoplasmic reticulum membrane"/>
    <property type="evidence" value="ECO:0007669"/>
    <property type="project" value="UniProtKB-SubCell"/>
</dbReference>
<dbReference type="GO" id="GO:0034389">
    <property type="term" value="P:lipid droplet organization"/>
    <property type="evidence" value="ECO:0007669"/>
    <property type="project" value="InterPro"/>
</dbReference>
<evidence type="ECO:0000256" key="6">
    <source>
        <dbReference type="ARBA" id="ARBA00023098"/>
    </source>
</evidence>
<evidence type="ECO:0000313" key="10">
    <source>
        <dbReference type="EMBL" id="ACO14823.1"/>
    </source>
</evidence>
<evidence type="ECO:0000256" key="8">
    <source>
        <dbReference type="SAM" id="MobiDB-lite"/>
    </source>
</evidence>
<keyword evidence="2 9" id="KW-0812">Transmembrane</keyword>
<protein>
    <submittedName>
        <fullName evidence="10">UPF0517 membrane protein CG10671</fullName>
    </submittedName>
</protein>
<evidence type="ECO:0000256" key="1">
    <source>
        <dbReference type="ARBA" id="ARBA00004477"/>
    </source>
</evidence>
<feature type="compositionally biased region" description="Basic and acidic residues" evidence="8">
    <location>
        <begin position="387"/>
        <end position="397"/>
    </location>
</feature>
<feature type="compositionally biased region" description="Polar residues" evidence="8">
    <location>
        <begin position="372"/>
        <end position="385"/>
    </location>
</feature>
<evidence type="ECO:0000256" key="3">
    <source>
        <dbReference type="ARBA" id="ARBA00022801"/>
    </source>
</evidence>
<dbReference type="PANTHER" id="PTHR23129:SF0">
    <property type="entry name" value="ACYL-COENZYME A DIPHOSPHATASE FITM2"/>
    <property type="match status" value="1"/>
</dbReference>
<dbReference type="InterPro" id="IPR019388">
    <property type="entry name" value="FIT"/>
</dbReference>
<keyword evidence="5 9" id="KW-1133">Transmembrane helix</keyword>
<keyword evidence="6" id="KW-0443">Lipid metabolism</keyword>
<gene>
    <name evidence="10" type="primary">U517</name>
</gene>
<feature type="transmembrane region" description="Helical" evidence="9">
    <location>
        <begin position="287"/>
        <end position="305"/>
    </location>
</feature>
<dbReference type="GO" id="GO:0008654">
    <property type="term" value="P:phospholipid biosynthetic process"/>
    <property type="evidence" value="ECO:0007669"/>
    <property type="project" value="TreeGrafter"/>
</dbReference>
<sequence>MGMKKLKPTSARSMKFRPSSEVSRRDFKGTKPLAERATIGQIIFLMVIQLCRKGMYAVPTSSKVGLYIIGTLILSILAEFSSNSSSKNYLSNPHNVFNIYGVKFGWAWTLLATTPFIVATSLILRKNSLQLGLIRLAIATGIWYISTLIFQHIESSTGVCNSPQYISKPTCKRAGFNWSGFDVSGHSFLLIWNNLFILEEARSYIGWEKIKEMLRHEDYRRVSQESSEKDSALSKLSIEDFILLRNNYSQLTPIIRGFFCSLAALVLLWDVMLVCTALYFHIMIEKVLGALTAVVCWFFLYQFVYEKAGMLPGHTGTFKYISIESSRQNISQSNRKKLDRFASWSEADSVPKFMGMPIYNYKGRNTFKASNTSAQENISGNNAMKTSEMDTSTRRSSVDLSKPLKSSHRSRSISKSRLNATSLSSLNMKYNH</sequence>
<feature type="transmembrane region" description="Helical" evidence="9">
    <location>
        <begin position="254"/>
        <end position="280"/>
    </location>
</feature>
<accession>C1C0M0</accession>
<dbReference type="GO" id="GO:0010945">
    <property type="term" value="F:coenzyme A diphosphatase activity"/>
    <property type="evidence" value="ECO:0007669"/>
    <property type="project" value="InterPro"/>
</dbReference>
<keyword evidence="3" id="KW-0378">Hydrolase</keyword>
<dbReference type="EMBL" id="BT080399">
    <property type="protein sequence ID" value="ACO14823.1"/>
    <property type="molecule type" value="mRNA"/>
</dbReference>
<dbReference type="AlphaFoldDB" id="C1C0M0"/>
<feature type="compositionally biased region" description="Polar residues" evidence="8">
    <location>
        <begin position="418"/>
        <end position="432"/>
    </location>
</feature>
<evidence type="ECO:0000256" key="5">
    <source>
        <dbReference type="ARBA" id="ARBA00022989"/>
    </source>
</evidence>
<dbReference type="GO" id="GO:0019915">
    <property type="term" value="P:lipid storage"/>
    <property type="evidence" value="ECO:0007669"/>
    <property type="project" value="InterPro"/>
</dbReference>
<dbReference type="HAMAP" id="MF_03230">
    <property type="entry name" value="FITM2"/>
    <property type="match status" value="1"/>
</dbReference>
<dbReference type="Pfam" id="PF10261">
    <property type="entry name" value="FIT"/>
    <property type="match status" value="2"/>
</dbReference>
<evidence type="ECO:0000256" key="9">
    <source>
        <dbReference type="SAM" id="Phobius"/>
    </source>
</evidence>
<feature type="compositionally biased region" description="Basic residues" evidence="8">
    <location>
        <begin position="405"/>
        <end position="414"/>
    </location>
</feature>
<feature type="transmembrane region" description="Helical" evidence="9">
    <location>
        <begin position="136"/>
        <end position="153"/>
    </location>
</feature>
<proteinExistence type="evidence at transcript level"/>